<dbReference type="EMBL" id="CP076724">
    <property type="protein sequence ID" value="QWV96498.1"/>
    <property type="molecule type" value="Genomic_DNA"/>
</dbReference>
<keyword evidence="7" id="KW-1185">Reference proteome</keyword>
<evidence type="ECO:0000256" key="3">
    <source>
        <dbReference type="PROSITE-ProRule" id="PRU00339"/>
    </source>
</evidence>
<keyword evidence="4" id="KW-1133">Transmembrane helix</keyword>
<dbReference type="Pfam" id="PF13432">
    <property type="entry name" value="TPR_16"/>
    <property type="match status" value="1"/>
</dbReference>
<dbReference type="PROSITE" id="PS50293">
    <property type="entry name" value="TPR_REGION"/>
    <property type="match status" value="1"/>
</dbReference>
<dbReference type="PANTHER" id="PTHR44227">
    <property type="match status" value="1"/>
</dbReference>
<accession>A0ABX8JDW8</accession>
<dbReference type="PANTHER" id="PTHR44227:SF3">
    <property type="entry name" value="PROTEIN O-MANNOSYL-TRANSFERASE TMTC4"/>
    <property type="match status" value="1"/>
</dbReference>
<feature type="transmembrane region" description="Helical" evidence="4">
    <location>
        <begin position="359"/>
        <end position="377"/>
    </location>
</feature>
<keyword evidence="4" id="KW-0472">Membrane</keyword>
<dbReference type="Pfam" id="PF13231">
    <property type="entry name" value="PMT_2"/>
    <property type="match status" value="1"/>
</dbReference>
<evidence type="ECO:0000256" key="1">
    <source>
        <dbReference type="ARBA" id="ARBA00022737"/>
    </source>
</evidence>
<keyword evidence="2 3" id="KW-0802">TPR repeat</keyword>
<reference evidence="6 7" key="1">
    <citation type="submission" date="2021-06" db="EMBL/GenBank/DDBJ databases">
        <title>Gemonas diversity in paddy soil.</title>
        <authorList>
            <person name="Liu G."/>
        </authorList>
    </citation>
    <scope>NUCLEOTIDE SEQUENCE [LARGE SCALE GENOMIC DNA]</scope>
    <source>
        <strain evidence="6 7">RG29</strain>
    </source>
</reference>
<feature type="transmembrane region" description="Helical" evidence="4">
    <location>
        <begin position="386"/>
        <end position="404"/>
    </location>
</feature>
<dbReference type="InterPro" id="IPR038731">
    <property type="entry name" value="RgtA/B/C-like"/>
</dbReference>
<evidence type="ECO:0000256" key="2">
    <source>
        <dbReference type="ARBA" id="ARBA00022803"/>
    </source>
</evidence>
<feature type="transmembrane region" description="Helical" evidence="4">
    <location>
        <begin position="335"/>
        <end position="353"/>
    </location>
</feature>
<feature type="transmembrane region" description="Helical" evidence="4">
    <location>
        <begin position="179"/>
        <end position="207"/>
    </location>
</feature>
<feature type="repeat" description="TPR" evidence="3">
    <location>
        <begin position="462"/>
        <end position="495"/>
    </location>
</feature>
<evidence type="ECO:0000313" key="7">
    <source>
        <dbReference type="Proteomes" id="UP000683493"/>
    </source>
</evidence>
<keyword evidence="1" id="KW-0677">Repeat</keyword>
<feature type="transmembrane region" description="Helical" evidence="4">
    <location>
        <begin position="20"/>
        <end position="38"/>
    </location>
</feature>
<dbReference type="InterPro" id="IPR019734">
    <property type="entry name" value="TPR_rpt"/>
</dbReference>
<evidence type="ECO:0000313" key="6">
    <source>
        <dbReference type="EMBL" id="QWV96498.1"/>
    </source>
</evidence>
<dbReference type="Proteomes" id="UP000683493">
    <property type="component" value="Chromosome"/>
</dbReference>
<name>A0ABX8JDW8_9BACT</name>
<gene>
    <name evidence="6" type="ORF">KP005_14100</name>
</gene>
<evidence type="ECO:0000259" key="5">
    <source>
        <dbReference type="Pfam" id="PF13231"/>
    </source>
</evidence>
<feature type="transmembrane region" description="Helical" evidence="4">
    <location>
        <begin position="304"/>
        <end position="323"/>
    </location>
</feature>
<protein>
    <submittedName>
        <fullName evidence="6">Tetratricopeptide repeat protein</fullName>
    </submittedName>
</protein>
<dbReference type="SMART" id="SM00028">
    <property type="entry name" value="TPR"/>
    <property type="match status" value="2"/>
</dbReference>
<dbReference type="InterPro" id="IPR052346">
    <property type="entry name" value="O-mannosyl-transferase_TMTC"/>
</dbReference>
<keyword evidence="4" id="KW-0812">Transmembrane</keyword>
<feature type="transmembrane region" description="Helical" evidence="4">
    <location>
        <begin position="99"/>
        <end position="119"/>
    </location>
</feature>
<dbReference type="PROSITE" id="PS50005">
    <property type="entry name" value="TPR"/>
    <property type="match status" value="2"/>
</dbReference>
<organism evidence="6 7">
    <name type="scientific">Geomonas diazotrophica</name>
    <dbReference type="NCBI Taxonomy" id="2843197"/>
    <lineage>
        <taxon>Bacteria</taxon>
        <taxon>Pseudomonadati</taxon>
        <taxon>Thermodesulfobacteriota</taxon>
        <taxon>Desulfuromonadia</taxon>
        <taxon>Geobacterales</taxon>
        <taxon>Geobacteraceae</taxon>
        <taxon>Geomonas</taxon>
    </lineage>
</organism>
<sequence length="544" mass="60200">MDSSKHSSSRELFANTPSSWLLAGGLAILVLIAYSGAVRLDFVNFDDGRYVYLNDHVKAGLSASSILWALKAYDLGLWHPLTYLSYMLDVQLFGVNPHALHLVNVAFHLANTILLFLLLKTATNRSLPSAMVAALFALHPLHVESVAWIAERKDVLSTFFWLLAMNAWLRYARFPNLRSYLLVALFFVLGLLSKPMVMTLPITLLMLDVWPLRRVHPHAVKLPELLRIVQEKVPLFALSTISVLITLLSQDEGGAVSTLQVIPVSDRLGNAVLSAGLYLVKTVWPFNLAAMYPHPALTPGGVPWGGVSISAVLLTAITAIVIWQWRARPYLAIGWAWYLVTLLPVIGLVQVGVQGMADRYSYVPLIGVFLALVWLVADLAPQSQKVLVGCCSLVIIAILSVVSYRQVAVWQNSFTLFEHALAVTKDNAPALRNLGAAYQDARQPDKAIPLLEESVHLLPLDAHTWMNLGISYMTAGRAEEALAAFEKAARMKPKDGFILFNLALAYAMQQRWEAVEQVRMRLATVAPELAQRLAMRLQGAQMTR</sequence>
<feature type="domain" description="Glycosyltransferase RgtA/B/C/D-like" evidence="5">
    <location>
        <begin position="90"/>
        <end position="211"/>
    </location>
</feature>
<feature type="repeat" description="TPR" evidence="3">
    <location>
        <begin position="428"/>
        <end position="461"/>
    </location>
</feature>
<proteinExistence type="predicted"/>
<evidence type="ECO:0000256" key="4">
    <source>
        <dbReference type="SAM" id="Phobius"/>
    </source>
</evidence>